<keyword evidence="2" id="KW-0175">Coiled coil</keyword>
<dbReference type="EMBL" id="KQ241625">
    <property type="protein sequence ID" value="KNC87034.1"/>
    <property type="molecule type" value="Genomic_DNA"/>
</dbReference>
<proteinExistence type="inferred from homology"/>
<dbReference type="InterPro" id="IPR008555">
    <property type="entry name" value="SIKE"/>
</dbReference>
<keyword evidence="5" id="KW-1185">Reference proteome</keyword>
<evidence type="ECO:0000256" key="1">
    <source>
        <dbReference type="ARBA" id="ARBA00005537"/>
    </source>
</evidence>
<evidence type="ECO:0000256" key="3">
    <source>
        <dbReference type="SAM" id="MobiDB-lite"/>
    </source>
</evidence>
<dbReference type="AlphaFoldDB" id="A0A0L0GDP7"/>
<reference evidence="4 5" key="1">
    <citation type="submission" date="2011-02" db="EMBL/GenBank/DDBJ databases">
        <title>The Genome Sequence of Sphaeroforma arctica JP610.</title>
        <authorList>
            <consortium name="The Broad Institute Genome Sequencing Platform"/>
            <person name="Russ C."/>
            <person name="Cuomo C."/>
            <person name="Young S.K."/>
            <person name="Zeng Q."/>
            <person name="Gargeya S."/>
            <person name="Alvarado L."/>
            <person name="Berlin A."/>
            <person name="Chapman S.B."/>
            <person name="Chen Z."/>
            <person name="Freedman E."/>
            <person name="Gellesch M."/>
            <person name="Goldberg J."/>
            <person name="Griggs A."/>
            <person name="Gujja S."/>
            <person name="Heilman E."/>
            <person name="Heiman D."/>
            <person name="Howarth C."/>
            <person name="Mehta T."/>
            <person name="Neiman D."/>
            <person name="Pearson M."/>
            <person name="Roberts A."/>
            <person name="Saif S."/>
            <person name="Shea T."/>
            <person name="Shenoy N."/>
            <person name="Sisk P."/>
            <person name="Stolte C."/>
            <person name="Sykes S."/>
            <person name="White J."/>
            <person name="Yandava C."/>
            <person name="Burger G."/>
            <person name="Gray M.W."/>
            <person name="Holland P.W.H."/>
            <person name="King N."/>
            <person name="Lang F.B.F."/>
            <person name="Roger A.J."/>
            <person name="Ruiz-Trillo I."/>
            <person name="Haas B."/>
            <person name="Nusbaum C."/>
            <person name="Birren B."/>
        </authorList>
    </citation>
    <scope>NUCLEOTIDE SEQUENCE [LARGE SCALE GENOMIC DNA]</scope>
    <source>
        <strain evidence="4 5">JP610</strain>
    </source>
</reference>
<feature type="region of interest" description="Disordered" evidence="3">
    <location>
        <begin position="1"/>
        <end position="24"/>
    </location>
</feature>
<sequence>MSGRARDNSTSTNDLNSLLEDNRRKAEDIATRTLALKKQINCTDRGGEDSSAESLGEAPSSHGQCTAECQQLRERLKVEQLIAEDSEDLIERFRMTTDLIMRKHREQSRRLEDTYKQELFELRAMVDHERDISSVLRLRNTELHGKIEDMVAAMYTAMHIDETRASDEDRLIQQLLAENQTLRVLAGVSDSTSIHAPNFSRDGQ</sequence>
<evidence type="ECO:0000313" key="5">
    <source>
        <dbReference type="Proteomes" id="UP000054560"/>
    </source>
</evidence>
<protein>
    <submittedName>
        <fullName evidence="4">Uncharacterized protein</fullName>
    </submittedName>
</protein>
<comment type="similarity">
    <text evidence="1">Belongs to the SIKE family.</text>
</comment>
<dbReference type="PANTHER" id="PTHR12186">
    <property type="entry name" value="SIKE FAMILY MEMBER"/>
    <property type="match status" value="1"/>
</dbReference>
<evidence type="ECO:0000256" key="2">
    <source>
        <dbReference type="ARBA" id="ARBA00023054"/>
    </source>
</evidence>
<gene>
    <name evidence="4" type="ORF">SARC_00844</name>
</gene>
<dbReference type="RefSeq" id="XP_014160936.1">
    <property type="nucleotide sequence ID" value="XM_014305461.1"/>
</dbReference>
<dbReference type="GeneID" id="25901348"/>
<dbReference type="Pfam" id="PF05769">
    <property type="entry name" value="SIKE"/>
    <property type="match status" value="1"/>
</dbReference>
<feature type="region of interest" description="Disordered" evidence="3">
    <location>
        <begin position="43"/>
        <end position="63"/>
    </location>
</feature>
<dbReference type="PANTHER" id="PTHR12186:SF2">
    <property type="entry name" value="FGFR1 ONCOGENE PARTNER 2 HOMOLOG"/>
    <property type="match status" value="1"/>
</dbReference>
<dbReference type="Proteomes" id="UP000054560">
    <property type="component" value="Unassembled WGS sequence"/>
</dbReference>
<organism evidence="4 5">
    <name type="scientific">Sphaeroforma arctica JP610</name>
    <dbReference type="NCBI Taxonomy" id="667725"/>
    <lineage>
        <taxon>Eukaryota</taxon>
        <taxon>Ichthyosporea</taxon>
        <taxon>Ichthyophonida</taxon>
        <taxon>Sphaeroforma</taxon>
    </lineage>
</organism>
<accession>A0A0L0GDP7</accession>
<name>A0A0L0GDP7_9EUKA</name>
<evidence type="ECO:0000313" key="4">
    <source>
        <dbReference type="EMBL" id="KNC87034.1"/>
    </source>
</evidence>